<dbReference type="Proteomes" id="UP000002624">
    <property type="component" value="Unassembled WGS sequence"/>
</dbReference>
<dbReference type="EMBL" id="GG692422">
    <property type="protein sequence ID" value="EER42200.1"/>
    <property type="molecule type" value="Genomic_DNA"/>
</dbReference>
<dbReference type="AlphaFoldDB" id="C6HCB0"/>
<dbReference type="VEuPathDB" id="FungiDB:HCDG_03659"/>
<accession>C6HCB0</accession>
<proteinExistence type="predicted"/>
<dbReference type="HOGENOM" id="CLU_1224464_0_0_1"/>
<name>C6HCB0_AJECH</name>
<protein>
    <submittedName>
        <fullName evidence="1">Uncharacterized protein</fullName>
    </submittedName>
</protein>
<reference evidence="2" key="1">
    <citation type="submission" date="2009-05" db="EMBL/GenBank/DDBJ databases">
        <title>The genome sequence of Ajellomyces capsulatus strain H143.</title>
        <authorList>
            <person name="Champion M."/>
            <person name="Cuomo C.A."/>
            <person name="Ma L.-J."/>
            <person name="Henn M.R."/>
            <person name="Sil A."/>
            <person name="Goldman B."/>
            <person name="Young S.K."/>
            <person name="Kodira C.D."/>
            <person name="Zeng Q."/>
            <person name="Koehrsen M."/>
            <person name="Alvarado L."/>
            <person name="Berlin A.M."/>
            <person name="Borenstein D."/>
            <person name="Chen Z."/>
            <person name="Engels R."/>
            <person name="Freedman E."/>
            <person name="Gellesch M."/>
            <person name="Goldberg J."/>
            <person name="Griggs A."/>
            <person name="Gujja S."/>
            <person name="Heiman D.I."/>
            <person name="Hepburn T.A."/>
            <person name="Howarth C."/>
            <person name="Jen D."/>
            <person name="Larson L."/>
            <person name="Lewis B."/>
            <person name="Mehta T."/>
            <person name="Park D."/>
            <person name="Pearson M."/>
            <person name="Roberts A."/>
            <person name="Saif S."/>
            <person name="Shea T.D."/>
            <person name="Shenoy N."/>
            <person name="Sisk P."/>
            <person name="Stolte C."/>
            <person name="Sykes S."/>
            <person name="Walk T."/>
            <person name="White J."/>
            <person name="Yandava C."/>
            <person name="Klein B."/>
            <person name="McEwen J.G."/>
            <person name="Puccia R."/>
            <person name="Goldman G.H."/>
            <person name="Felipe M.S."/>
            <person name="Nino-Vega G."/>
            <person name="San-Blas G."/>
            <person name="Taylor J.W."/>
            <person name="Mendoza L."/>
            <person name="Galagan J.E."/>
            <person name="Nusbaum C."/>
            <person name="Birren B.W."/>
        </authorList>
    </citation>
    <scope>NUCLEOTIDE SEQUENCE [LARGE SCALE GENOMIC DNA]</scope>
    <source>
        <strain evidence="2">H143</strain>
    </source>
</reference>
<sequence>MDDLQRKTQKQKLHEGQLRDLCGILALNGGQWKVCERRLAQHAQIAQPAASIPPAPRGTNRPWMWIEVIPSGSASVIWEQVNELISQGLSPELIEFAAPKQTPRMTGWPRWNQCSTKSAGVEVRLCDPFAMWRYLESGYIILYMYIQYIHCRGAKARPLHRKPQGVATHTEVLNRPQSRMEARRRSLYHYYKNSDRASAPHAARTWPQRVARVRRLVTRLVSLFEC</sequence>
<organism evidence="1 2">
    <name type="scientific">Ajellomyces capsulatus (strain H143)</name>
    <name type="common">Darling's disease fungus</name>
    <name type="synonym">Histoplasma capsulatum</name>
    <dbReference type="NCBI Taxonomy" id="544712"/>
    <lineage>
        <taxon>Eukaryota</taxon>
        <taxon>Fungi</taxon>
        <taxon>Dikarya</taxon>
        <taxon>Ascomycota</taxon>
        <taxon>Pezizomycotina</taxon>
        <taxon>Eurotiomycetes</taxon>
        <taxon>Eurotiomycetidae</taxon>
        <taxon>Onygenales</taxon>
        <taxon>Ajellomycetaceae</taxon>
        <taxon>Histoplasma</taxon>
    </lineage>
</organism>
<evidence type="ECO:0000313" key="2">
    <source>
        <dbReference type="Proteomes" id="UP000002624"/>
    </source>
</evidence>
<evidence type="ECO:0000313" key="1">
    <source>
        <dbReference type="EMBL" id="EER42200.1"/>
    </source>
</evidence>
<gene>
    <name evidence="1" type="ORF">HCDG_03659</name>
</gene>